<dbReference type="EMBL" id="CP073115">
    <property type="protein sequence ID" value="UTG69623.1"/>
    <property type="molecule type" value="Genomic_DNA"/>
</dbReference>
<dbReference type="Pfam" id="PF00436">
    <property type="entry name" value="SSB"/>
    <property type="match status" value="1"/>
</dbReference>
<dbReference type="InterPro" id="IPR011344">
    <property type="entry name" value="ssDNA-bd"/>
</dbReference>
<protein>
    <recommendedName>
        <fullName evidence="2 3">Single-stranded DNA-binding protein</fullName>
        <shortName evidence="2">SSB</shortName>
    </recommendedName>
</protein>
<evidence type="ECO:0000256" key="3">
    <source>
        <dbReference type="PIRNR" id="PIRNR002070"/>
    </source>
</evidence>
<dbReference type="InterPro" id="IPR000424">
    <property type="entry name" value="Primosome_PriB/ssb"/>
</dbReference>
<dbReference type="PIRSF" id="PIRSF002070">
    <property type="entry name" value="SSB"/>
    <property type="match status" value="1"/>
</dbReference>
<dbReference type="InterPro" id="IPR000595">
    <property type="entry name" value="cNMP-bd_dom"/>
</dbReference>
<evidence type="ECO:0000313" key="5">
    <source>
        <dbReference type="EMBL" id="UTG69623.1"/>
    </source>
</evidence>
<comment type="subunit">
    <text evidence="2">Homotetramer.</text>
</comment>
<dbReference type="AlphaFoldDB" id="A0A9X9HTQ3"/>
<name>A0A9X9HTQ3_NEISU</name>
<keyword evidence="1 2" id="KW-0238">DNA-binding</keyword>
<dbReference type="CDD" id="cd04496">
    <property type="entry name" value="SSB_OBF"/>
    <property type="match status" value="1"/>
</dbReference>
<proteinExistence type="inferred from homology"/>
<organism evidence="5 6">
    <name type="scientific">Neisseria subflava</name>
    <dbReference type="NCBI Taxonomy" id="28449"/>
    <lineage>
        <taxon>Bacteria</taxon>
        <taxon>Pseudomonadati</taxon>
        <taxon>Pseudomonadota</taxon>
        <taxon>Betaproteobacteria</taxon>
        <taxon>Neisseriales</taxon>
        <taxon>Neisseriaceae</taxon>
        <taxon>Neisseria</taxon>
    </lineage>
</organism>
<dbReference type="PANTHER" id="PTHR10302:SF27">
    <property type="entry name" value="SINGLE-STRANDED DNA-BINDING PROTEIN"/>
    <property type="match status" value="1"/>
</dbReference>
<dbReference type="GO" id="GO:0003697">
    <property type="term" value="F:single-stranded DNA binding"/>
    <property type="evidence" value="ECO:0007669"/>
    <property type="project" value="UniProtKB-UniRule"/>
</dbReference>
<evidence type="ECO:0000256" key="1">
    <source>
        <dbReference type="ARBA" id="ARBA00023125"/>
    </source>
</evidence>
<dbReference type="GO" id="GO:0009295">
    <property type="term" value="C:nucleoid"/>
    <property type="evidence" value="ECO:0007669"/>
    <property type="project" value="TreeGrafter"/>
</dbReference>
<evidence type="ECO:0000256" key="2">
    <source>
        <dbReference type="HAMAP-Rule" id="MF_00984"/>
    </source>
</evidence>
<comment type="caution">
    <text evidence="2">Lacks conserved residue(s) required for the propagation of feature annotation.</text>
</comment>
<feature type="domain" description="Cyclic nucleotide-binding" evidence="4">
    <location>
        <begin position="38"/>
        <end position="116"/>
    </location>
</feature>
<reference evidence="5" key="1">
    <citation type="submission" date="2021-04" db="EMBL/GenBank/DDBJ databases">
        <title>Characterizing Neisseria spp. as novel respiratory pathobionts in bronchiectasis.</title>
        <authorList>
            <person name="Li L."/>
            <person name="Mac Aogain M."/>
            <person name="Xu T."/>
            <person name="Jaggi T.K."/>
            <person name="Chan L.Y."/>
            <person name="Keir H.R."/>
            <person name="Dicker A.J."/>
            <person name="Qu J."/>
            <person name="Liu Y."/>
            <person name="Chen H.S."/>
            <person name="Koh M.S."/>
            <person name="Ong T.H."/>
            <person name="Lim A.Y.H."/>
            <person name="Abisheganaden J."/>
            <person name="Low T.B."/>
            <person name="Oliver B.G."/>
            <person name="Tan N.S."/>
            <person name="Fang M."/>
            <person name="Chalmers J.D."/>
            <person name="Chotirmall S.H."/>
        </authorList>
    </citation>
    <scope>NUCLEOTIDE SEQUENCE</scope>
    <source>
        <strain evidence="5">TT0077</strain>
    </source>
</reference>
<evidence type="ECO:0000259" key="4">
    <source>
        <dbReference type="PROSITE" id="PS50042"/>
    </source>
</evidence>
<dbReference type="SUPFAM" id="SSF50249">
    <property type="entry name" value="Nucleic acid-binding proteins"/>
    <property type="match status" value="1"/>
</dbReference>
<dbReference type="PROSITE" id="PS50042">
    <property type="entry name" value="CNMP_BINDING_3"/>
    <property type="match status" value="1"/>
</dbReference>
<dbReference type="NCBIfam" id="TIGR00621">
    <property type="entry name" value="ssb"/>
    <property type="match status" value="1"/>
</dbReference>
<dbReference type="HAMAP" id="MF_00984">
    <property type="entry name" value="SSB"/>
    <property type="match status" value="1"/>
</dbReference>
<evidence type="ECO:0000313" key="6">
    <source>
        <dbReference type="Proteomes" id="UP001057296"/>
    </source>
</evidence>
<dbReference type="Gene3D" id="2.40.50.140">
    <property type="entry name" value="Nucleic acid-binding proteins"/>
    <property type="match status" value="1"/>
</dbReference>
<dbReference type="PROSITE" id="PS50935">
    <property type="entry name" value="SSB"/>
    <property type="match status" value="1"/>
</dbReference>
<accession>A0A9X9HTQ3</accession>
<gene>
    <name evidence="5" type="ORF">KCG54_10775</name>
</gene>
<dbReference type="PANTHER" id="PTHR10302">
    <property type="entry name" value="SINGLE-STRANDED DNA-BINDING PROTEIN"/>
    <property type="match status" value="1"/>
</dbReference>
<dbReference type="RefSeq" id="WP_254324165.1">
    <property type="nucleotide sequence ID" value="NZ_CP073115.1"/>
</dbReference>
<dbReference type="InterPro" id="IPR012340">
    <property type="entry name" value="NA-bd_OB-fold"/>
</dbReference>
<sequence length="125" mass="14611">MPYLNKIEVMGNLGKDPELRYLPNGKPTTTVSIAYSEKWRDRETDEQRERIEWFTAVLYDKQAETVCKYMKKGDCIFVIGKMQSRIYKDRQQIERTAHEIIVGEMQIIHTRQPSAAVPTGLPDYL</sequence>
<dbReference type="GO" id="GO:0006260">
    <property type="term" value="P:DNA replication"/>
    <property type="evidence" value="ECO:0007669"/>
    <property type="project" value="InterPro"/>
</dbReference>
<dbReference type="Proteomes" id="UP001057296">
    <property type="component" value="Chromosome"/>
</dbReference>